<dbReference type="GO" id="GO:0019028">
    <property type="term" value="C:viral capsid"/>
    <property type="evidence" value="ECO:0007669"/>
    <property type="project" value="InterPro"/>
</dbReference>
<keyword evidence="3" id="KW-0916">Viral movement protein</keyword>
<reference evidence="4 5" key="1">
    <citation type="submission" date="2007-05" db="EMBL/GenBank/DDBJ databases">
        <title>Sequence Analysis of Maize White Line Mosaic Virus (MWLMV).</title>
        <authorList>
            <person name="Russo M."/>
        </authorList>
    </citation>
    <scope>NUCLEOTIDE SEQUENCE [LARGE SCALE GENOMIC DNA]</scope>
</reference>
<evidence type="ECO:0000256" key="3">
    <source>
        <dbReference type="ARBA" id="ARBA00023031"/>
    </source>
</evidence>
<dbReference type="EMBL" id="EF589670">
    <property type="protein sequence ID" value="ABQ65752.1"/>
    <property type="molecule type" value="Genomic_RNA"/>
</dbReference>
<dbReference type="GO" id="GO:0046740">
    <property type="term" value="P:transport of virus in host, cell to cell"/>
    <property type="evidence" value="ECO:0007669"/>
    <property type="project" value="UniProtKB-KW"/>
</dbReference>
<organism evidence="4 5">
    <name type="scientific">Maize white line mosaic virus</name>
    <dbReference type="NCBI Taxonomy" id="445227"/>
    <lineage>
        <taxon>Viruses</taxon>
        <taxon>Riboviria</taxon>
        <taxon>Orthornavirae</taxon>
        <taxon>Kitrinoviricota</taxon>
        <taxon>Tolucaviricetes</taxon>
        <taxon>Tolivirales</taxon>
        <taxon>Tombusviridae</taxon>
        <taxon>Procedovirinae</taxon>
        <taxon>Aureusvirus</taxon>
        <taxon>Aureusvirus zeae</taxon>
    </lineage>
</organism>
<accession>A5YVA7</accession>
<keyword evidence="2" id="KW-0813">Transport</keyword>
<evidence type="ECO:0000313" key="5">
    <source>
        <dbReference type="Proteomes" id="UP000202802"/>
    </source>
</evidence>
<keyword evidence="5" id="KW-1185">Reference proteome</keyword>
<dbReference type="OrthoDB" id="9927at10239"/>
<evidence type="ECO:0000256" key="1">
    <source>
        <dbReference type="ARBA" id="ARBA00006841"/>
    </source>
</evidence>
<protein>
    <submittedName>
        <fullName evidence="4">Movement protein</fullName>
    </submittedName>
</protein>
<comment type="similarity">
    <text evidence="1">Belongs to the tombusvirus/aureusvirus movement protein p22 family.</text>
</comment>
<dbReference type="Pfam" id="PF03558">
    <property type="entry name" value="TBSV_P22"/>
    <property type="match status" value="1"/>
</dbReference>
<dbReference type="InterPro" id="IPR005332">
    <property type="entry name" value="TBSV_p22"/>
</dbReference>
<name>A5YVA7_9TOMB</name>
<dbReference type="Proteomes" id="UP000202802">
    <property type="component" value="Segment"/>
</dbReference>
<dbReference type="RefSeq" id="YP_001285477.1">
    <property type="nucleotide sequence ID" value="NC_009533.1"/>
</dbReference>
<dbReference type="GeneID" id="11493302"/>
<proteinExistence type="inferred from homology"/>
<sequence>MSIISLDGEFDCPPYQPTSSRFHFTHKTRKSAICIGPSTFGKLWRVPRAGYYTPTDVTFVVTPHISEKAGVMATVKLIDASDMSPSRVLFETKAFNLGHGTVLEGSQLPFCLPIGEYPIHFEVTVSRSQFRGERTMYSTSLEWQMMCSPTPLSRVRSVFAVAHQPVLDAVPNFSMKTKKKSSVLSGGKGQATEKRILAGGGTARGVVPPGCVAPAEGIPVIATIEDH</sequence>
<dbReference type="KEGG" id="vg:11493302"/>
<evidence type="ECO:0000313" key="4">
    <source>
        <dbReference type="EMBL" id="ABQ65752.1"/>
    </source>
</evidence>
<evidence type="ECO:0000256" key="2">
    <source>
        <dbReference type="ARBA" id="ARBA00022448"/>
    </source>
</evidence>